<sequence>MEDQHIGSLISVDCLDGSLYQGKLTTVDAKTKNITIANAFREGVPLGKCVTLSATQISSLKVLKAPPNQQATSSSSISNSNSNTNTISSSSNSKHSNIGQNKKSPKKNAIDKLFEQAQNTKKLPEKVDISATPLFQSFEPQVPHPTILSKLTAGSKIKGSGGGLSNGNNGRKNCDRKQGPSGIPLLDALNCYKGIRTKNSRQKQDLGSIDFDPESDFDFAENLKLFEKGDENDDEYFENVEKLKCSKNFAHYENIVEDEDRVISWTSVKSSRNTTWSADISPIKADRPKFTLNSISFEKSKNGQPIPAVSIQQKRDFLKEASNSMGELVYETITADRLFEWICDVQMRFGDEKGTIVLIASAKNSVKFIRRILTHLDKRRFDCHLFGKYPGEEFEHVNVVDNIKELPESPIICLLSSEINEDVETWLRFRSSTSTHFISIESIPQPLPPNRVHLLMYGCATSGLRHVQQKLATGRTCFEQLCGAAPSIVAVDSAIADLGTPTNWFDEMSKEFISAAFSTSFLINLSSN</sequence>
<evidence type="ECO:0000313" key="4">
    <source>
        <dbReference type="Proteomes" id="UP001152747"/>
    </source>
</evidence>
<feature type="compositionally biased region" description="Low complexity" evidence="1">
    <location>
        <begin position="72"/>
        <end position="98"/>
    </location>
</feature>
<name>A0A9P1I5Z7_9PELO</name>
<dbReference type="GO" id="GO:0033962">
    <property type="term" value="P:P-body assembly"/>
    <property type="evidence" value="ECO:0007669"/>
    <property type="project" value="TreeGrafter"/>
</dbReference>
<feature type="region of interest" description="Disordered" evidence="1">
    <location>
        <begin position="65"/>
        <end position="106"/>
    </location>
</feature>
<organism evidence="3 4">
    <name type="scientific">Caenorhabditis angaria</name>
    <dbReference type="NCBI Taxonomy" id="860376"/>
    <lineage>
        <taxon>Eukaryota</taxon>
        <taxon>Metazoa</taxon>
        <taxon>Ecdysozoa</taxon>
        <taxon>Nematoda</taxon>
        <taxon>Chromadorea</taxon>
        <taxon>Rhabditida</taxon>
        <taxon>Rhabditina</taxon>
        <taxon>Rhabditomorpha</taxon>
        <taxon>Rhabditoidea</taxon>
        <taxon>Rhabditidae</taxon>
        <taxon>Peloderinae</taxon>
        <taxon>Caenorhabditis</taxon>
    </lineage>
</organism>
<evidence type="ECO:0000256" key="1">
    <source>
        <dbReference type="SAM" id="MobiDB-lite"/>
    </source>
</evidence>
<dbReference type="PANTHER" id="PTHR13612">
    <property type="entry name" value="ENHANCER OF MRNA-DECAPPING PROTEIN 3"/>
    <property type="match status" value="1"/>
</dbReference>
<keyword evidence="4" id="KW-1185">Reference proteome</keyword>
<dbReference type="InterPro" id="IPR025609">
    <property type="entry name" value="Lsm14-like_N"/>
</dbReference>
<dbReference type="PANTHER" id="PTHR13612:SF0">
    <property type="entry name" value="ENHANCER OF MRNA-DECAPPING PROTEIN 3"/>
    <property type="match status" value="1"/>
</dbReference>
<dbReference type="GO" id="GO:0000932">
    <property type="term" value="C:P-body"/>
    <property type="evidence" value="ECO:0007669"/>
    <property type="project" value="TreeGrafter"/>
</dbReference>
<dbReference type="OrthoDB" id="5824531at2759"/>
<comment type="caution">
    <text evidence="3">The sequence shown here is derived from an EMBL/GenBank/DDBJ whole genome shotgun (WGS) entry which is preliminary data.</text>
</comment>
<dbReference type="AlphaFoldDB" id="A0A9P1I5Z7"/>
<dbReference type="Gene3D" id="2.30.30.100">
    <property type="match status" value="1"/>
</dbReference>
<feature type="region of interest" description="Disordered" evidence="1">
    <location>
        <begin position="158"/>
        <end position="181"/>
    </location>
</feature>
<feature type="domain" description="Lsm14-like N-terminal" evidence="2">
    <location>
        <begin position="1"/>
        <end position="87"/>
    </location>
</feature>
<accession>A0A9P1I5Z7</accession>
<protein>
    <recommendedName>
        <fullName evidence="2">Lsm14-like N-terminal domain-containing protein</fullName>
    </recommendedName>
</protein>
<dbReference type="Proteomes" id="UP001152747">
    <property type="component" value="Unassembled WGS sequence"/>
</dbReference>
<dbReference type="SMART" id="SM01271">
    <property type="entry name" value="LSM14"/>
    <property type="match status" value="1"/>
</dbReference>
<dbReference type="GO" id="GO:0031087">
    <property type="term" value="P:deadenylation-independent decapping of nuclear-transcribed mRNA"/>
    <property type="evidence" value="ECO:0007669"/>
    <property type="project" value="TreeGrafter"/>
</dbReference>
<dbReference type="GO" id="GO:0003729">
    <property type="term" value="F:mRNA binding"/>
    <property type="evidence" value="ECO:0007669"/>
    <property type="project" value="TreeGrafter"/>
</dbReference>
<gene>
    <name evidence="3" type="ORF">CAMP_LOCUS1735</name>
</gene>
<evidence type="ECO:0000259" key="2">
    <source>
        <dbReference type="SMART" id="SM01271"/>
    </source>
</evidence>
<dbReference type="EMBL" id="CANHGI010000001">
    <property type="protein sequence ID" value="CAI5439098.1"/>
    <property type="molecule type" value="Genomic_DNA"/>
</dbReference>
<proteinExistence type="predicted"/>
<evidence type="ECO:0000313" key="3">
    <source>
        <dbReference type="EMBL" id="CAI5439098.1"/>
    </source>
</evidence>
<reference evidence="3" key="1">
    <citation type="submission" date="2022-11" db="EMBL/GenBank/DDBJ databases">
        <authorList>
            <person name="Kikuchi T."/>
        </authorList>
    </citation>
    <scope>NUCLEOTIDE SEQUENCE</scope>
    <source>
        <strain evidence="3">PS1010</strain>
    </source>
</reference>